<dbReference type="InterPro" id="IPR036291">
    <property type="entry name" value="NAD(P)-bd_dom_sf"/>
</dbReference>
<gene>
    <name evidence="2" type="ORF">FSO04_27375</name>
</gene>
<comment type="similarity">
    <text evidence="1">Belongs to the short-chain dehydrogenases/reductases (SDR) family.</text>
</comment>
<organism evidence="2 3">
    <name type="scientific">Paraburkholderia madseniana</name>
    <dbReference type="NCBI Taxonomy" id="2599607"/>
    <lineage>
        <taxon>Bacteria</taxon>
        <taxon>Pseudomonadati</taxon>
        <taxon>Pseudomonadota</taxon>
        <taxon>Betaproteobacteria</taxon>
        <taxon>Burkholderiales</taxon>
        <taxon>Burkholderiaceae</taxon>
        <taxon>Paraburkholderia</taxon>
    </lineage>
</organism>
<dbReference type="SUPFAM" id="SSF51735">
    <property type="entry name" value="NAD(P)-binding Rossmann-fold domains"/>
    <property type="match status" value="1"/>
</dbReference>
<evidence type="ECO:0000313" key="3">
    <source>
        <dbReference type="Proteomes" id="UP000463700"/>
    </source>
</evidence>
<dbReference type="PANTHER" id="PTHR42760:SF40">
    <property type="entry name" value="3-OXOACYL-[ACYL-CARRIER-PROTEIN] REDUCTASE, CHLOROPLASTIC"/>
    <property type="match status" value="1"/>
</dbReference>
<dbReference type="GO" id="GO:0030497">
    <property type="term" value="P:fatty acid elongation"/>
    <property type="evidence" value="ECO:0007669"/>
    <property type="project" value="TreeGrafter"/>
</dbReference>
<dbReference type="InterPro" id="IPR020904">
    <property type="entry name" value="Sc_DH/Rdtase_CS"/>
</dbReference>
<evidence type="ECO:0000256" key="1">
    <source>
        <dbReference type="ARBA" id="ARBA00006484"/>
    </source>
</evidence>
<proteinExistence type="inferred from homology"/>
<dbReference type="CDD" id="cd05233">
    <property type="entry name" value="SDR_c"/>
    <property type="match status" value="1"/>
</dbReference>
<dbReference type="OrthoDB" id="9806974at2"/>
<evidence type="ECO:0000313" key="2">
    <source>
        <dbReference type="EMBL" id="KAE8756700.1"/>
    </source>
</evidence>
<dbReference type="Pfam" id="PF13561">
    <property type="entry name" value="adh_short_C2"/>
    <property type="match status" value="1"/>
</dbReference>
<dbReference type="PROSITE" id="PS00061">
    <property type="entry name" value="ADH_SHORT"/>
    <property type="match status" value="1"/>
</dbReference>
<dbReference type="AlphaFoldDB" id="A0A6N6WAY6"/>
<dbReference type="EMBL" id="VOSW01000058">
    <property type="protein sequence ID" value="KAE8756700.1"/>
    <property type="molecule type" value="Genomic_DNA"/>
</dbReference>
<dbReference type="Gene3D" id="3.40.50.720">
    <property type="entry name" value="NAD(P)-binding Rossmann-like Domain"/>
    <property type="match status" value="1"/>
</dbReference>
<sequence length="241" mass="25060">MQTPNQQAASRSVLVTGANSGMGRATALRFAAEGWHVVAVDVTESTHGVEQNLTSVVADITDEASLAAGVAQALDGKPRLAAVVNAAGIFPTSSLDSYDVALYRRIFDVNVLGTLNAARVGAKHIGADEGGAMVFFASVDAFAVSRNQLLYSASKAAVVAMTRSLAIELAESRITVNAIAPGWVDTEGTRRGGRIEAAIPSIPLKRAASVDEIATWAWNLAGNPSYITGETVCIAGGIFMR</sequence>
<comment type="caution">
    <text evidence="2">The sequence shown here is derived from an EMBL/GenBank/DDBJ whole genome shotgun (WGS) entry which is preliminary data.</text>
</comment>
<name>A0A6N6WAY6_9BURK</name>
<dbReference type="GO" id="GO:0016616">
    <property type="term" value="F:oxidoreductase activity, acting on the CH-OH group of donors, NAD or NADP as acceptor"/>
    <property type="evidence" value="ECO:0007669"/>
    <property type="project" value="TreeGrafter"/>
</dbReference>
<dbReference type="Proteomes" id="UP000463700">
    <property type="component" value="Unassembled WGS sequence"/>
</dbReference>
<dbReference type="InterPro" id="IPR002347">
    <property type="entry name" value="SDR_fam"/>
</dbReference>
<accession>A0A6N6WAY6</accession>
<reference evidence="2 3" key="1">
    <citation type="journal article" date="2020" name="Int. J. Syst. Evol. Microbiol.">
        <title>Paraburkholderia madseniana sp. nov., a phenolic acid-degrading bacterium isolated from acidic forest soil.</title>
        <authorList>
            <person name="Wilhelm R.C."/>
            <person name="Murphy S.J.L."/>
            <person name="Feriancek N.M."/>
            <person name="Karasz D.C."/>
            <person name="DeRito C.M."/>
            <person name="Newman J.D."/>
            <person name="Buckley D.H."/>
        </authorList>
    </citation>
    <scope>NUCLEOTIDE SEQUENCE [LARGE SCALE GENOMIC DNA]</scope>
    <source>
        <strain evidence="2 3">RP11</strain>
    </source>
</reference>
<protein>
    <submittedName>
        <fullName evidence="2">SDR family oxidoreductase</fullName>
    </submittedName>
</protein>
<dbReference type="PRINTS" id="PR00081">
    <property type="entry name" value="GDHRDH"/>
</dbReference>
<dbReference type="PANTHER" id="PTHR42760">
    <property type="entry name" value="SHORT-CHAIN DEHYDROGENASES/REDUCTASES FAMILY MEMBER"/>
    <property type="match status" value="1"/>
</dbReference>
<dbReference type="PRINTS" id="PR00080">
    <property type="entry name" value="SDRFAMILY"/>
</dbReference>
<dbReference type="RefSeq" id="WP_154564410.1">
    <property type="nucleotide sequence ID" value="NZ_VOSW01000058.1"/>
</dbReference>